<proteinExistence type="predicted"/>
<organism evidence="2 3">
    <name type="scientific">Portunus trituberculatus</name>
    <name type="common">Swimming crab</name>
    <name type="synonym">Neptunus trituberculatus</name>
    <dbReference type="NCBI Taxonomy" id="210409"/>
    <lineage>
        <taxon>Eukaryota</taxon>
        <taxon>Metazoa</taxon>
        <taxon>Ecdysozoa</taxon>
        <taxon>Arthropoda</taxon>
        <taxon>Crustacea</taxon>
        <taxon>Multicrustacea</taxon>
        <taxon>Malacostraca</taxon>
        <taxon>Eumalacostraca</taxon>
        <taxon>Eucarida</taxon>
        <taxon>Decapoda</taxon>
        <taxon>Pleocyemata</taxon>
        <taxon>Brachyura</taxon>
        <taxon>Eubrachyura</taxon>
        <taxon>Portunoidea</taxon>
        <taxon>Portunidae</taxon>
        <taxon>Portuninae</taxon>
        <taxon>Portunus</taxon>
    </lineage>
</organism>
<comment type="caution">
    <text evidence="2">The sequence shown here is derived from an EMBL/GenBank/DDBJ whole genome shotgun (WGS) entry which is preliminary data.</text>
</comment>
<dbReference type="EMBL" id="VSRR010120718">
    <property type="protein sequence ID" value="MPC99966.1"/>
    <property type="molecule type" value="Genomic_DNA"/>
</dbReference>
<gene>
    <name evidence="2" type="ORF">E2C01_095413</name>
</gene>
<feature type="compositionally biased region" description="Pro residues" evidence="1">
    <location>
        <begin position="85"/>
        <end position="97"/>
    </location>
</feature>
<evidence type="ECO:0000256" key="1">
    <source>
        <dbReference type="SAM" id="MobiDB-lite"/>
    </source>
</evidence>
<feature type="region of interest" description="Disordered" evidence="1">
    <location>
        <begin position="42"/>
        <end position="101"/>
    </location>
</feature>
<evidence type="ECO:0000313" key="2">
    <source>
        <dbReference type="EMBL" id="MPC99966.1"/>
    </source>
</evidence>
<dbReference type="AlphaFoldDB" id="A0A5B7K046"/>
<evidence type="ECO:0000313" key="3">
    <source>
        <dbReference type="Proteomes" id="UP000324222"/>
    </source>
</evidence>
<keyword evidence="3" id="KW-1185">Reference proteome</keyword>
<feature type="compositionally biased region" description="Polar residues" evidence="1">
    <location>
        <begin position="58"/>
        <end position="67"/>
    </location>
</feature>
<sequence>MLWCIFGRMYSCFPSSFSVFTFFTSSSSSSLLVPPPCPFSDTLAAQHTTPQHPALSRHPSNNKLNTHTHFRDKENKPTTTTLTITPPPPPPPPPSPHKPCGAVRVTLLGLPSIRIV</sequence>
<name>A0A5B7K046_PORTR</name>
<accession>A0A5B7K046</accession>
<reference evidence="2 3" key="1">
    <citation type="submission" date="2019-05" db="EMBL/GenBank/DDBJ databases">
        <title>Another draft genome of Portunus trituberculatus and its Hox gene families provides insights of decapod evolution.</title>
        <authorList>
            <person name="Jeong J.-H."/>
            <person name="Song I."/>
            <person name="Kim S."/>
            <person name="Choi T."/>
            <person name="Kim D."/>
            <person name="Ryu S."/>
            <person name="Kim W."/>
        </authorList>
    </citation>
    <scope>NUCLEOTIDE SEQUENCE [LARGE SCALE GENOMIC DNA]</scope>
    <source>
        <tissue evidence="2">Muscle</tissue>
    </source>
</reference>
<dbReference type="Proteomes" id="UP000324222">
    <property type="component" value="Unassembled WGS sequence"/>
</dbReference>
<protein>
    <submittedName>
        <fullName evidence="2">Uncharacterized protein</fullName>
    </submittedName>
</protein>